<dbReference type="Proteomes" id="UP000264353">
    <property type="component" value="Chromosome A1"/>
</dbReference>
<reference evidence="2 3" key="1">
    <citation type="submission" date="2018-06" db="EMBL/GenBank/DDBJ databases">
        <title>WGS assembly of Brassica rapa FPsc.</title>
        <authorList>
            <person name="Bowman J."/>
            <person name="Kohchi T."/>
            <person name="Yamato K."/>
            <person name="Jenkins J."/>
            <person name="Shu S."/>
            <person name="Ishizaki K."/>
            <person name="Yamaoka S."/>
            <person name="Nishihama R."/>
            <person name="Nakamura Y."/>
            <person name="Berger F."/>
            <person name="Adam C."/>
            <person name="Aki S."/>
            <person name="Althoff F."/>
            <person name="Araki T."/>
            <person name="Arteaga-Vazquez M."/>
            <person name="Balasubrmanian S."/>
            <person name="Bauer D."/>
            <person name="Boehm C."/>
            <person name="Briginshaw L."/>
            <person name="Caballero-Perez J."/>
            <person name="Catarino B."/>
            <person name="Chen F."/>
            <person name="Chiyoda S."/>
            <person name="Chovatia M."/>
            <person name="Davies K."/>
            <person name="Delmans M."/>
            <person name="Demura T."/>
            <person name="Dierschke T."/>
            <person name="Dolan L."/>
            <person name="Dorantes-Acosta A."/>
            <person name="Eklund D."/>
            <person name="Florent S."/>
            <person name="Flores-Sandoval E."/>
            <person name="Fujiyama A."/>
            <person name="Fukuzawa H."/>
            <person name="Galik B."/>
            <person name="Grimanelli D."/>
            <person name="Grimwood J."/>
            <person name="Grossniklaus U."/>
            <person name="Hamada T."/>
            <person name="Haseloff J."/>
            <person name="Hetherington A."/>
            <person name="Higo A."/>
            <person name="Hirakawa Y."/>
            <person name="Hundley H."/>
            <person name="Ikeda Y."/>
            <person name="Inoue K."/>
            <person name="Inoue S."/>
            <person name="Ishida S."/>
            <person name="Jia Q."/>
            <person name="Kakita M."/>
            <person name="Kanazawa T."/>
            <person name="Kawai Y."/>
            <person name="Kawashima T."/>
            <person name="Kennedy M."/>
            <person name="Kinose K."/>
            <person name="Kinoshita T."/>
            <person name="Kohara Y."/>
            <person name="Koide E."/>
            <person name="Komatsu K."/>
            <person name="Kopischke S."/>
            <person name="Kubo M."/>
            <person name="Kyozuka J."/>
            <person name="Lagercrantz U."/>
            <person name="Lin S."/>
            <person name="Lindquist E."/>
            <person name="Lipzen A."/>
            <person name="Lu C."/>
            <person name="Luna E."/>
            <person name="Martienssen R."/>
            <person name="Minamino N."/>
            <person name="Mizutani M."/>
            <person name="Mizutani M."/>
            <person name="Mochizuki N."/>
            <person name="Monte I."/>
            <person name="Mosher R."/>
            <person name="Nagasaki H."/>
            <person name="Nakagami H."/>
            <person name="Naramoto S."/>
            <person name="Nishitani K."/>
            <person name="Ohtani M."/>
            <person name="Okamoto T."/>
            <person name="Okumura M."/>
            <person name="Phillips J."/>
            <person name="Pollak B."/>
            <person name="Reinders A."/>
            <person name="Roevekamp M."/>
            <person name="Sano R."/>
            <person name="Sawa S."/>
            <person name="Schmid M."/>
            <person name="Shirakawa M."/>
            <person name="Solano R."/>
            <person name="Spunde A."/>
            <person name="Suetsugu N."/>
            <person name="Sugano S."/>
            <person name="Sugiyama A."/>
            <person name="Sun R."/>
            <person name="Suzuki Y."/>
            <person name="Takenaka M."/>
            <person name="Takezawa D."/>
            <person name="Tomogane H."/>
            <person name="Tsuzuki M."/>
            <person name="Ueda T."/>
            <person name="Umeda M."/>
            <person name="Ward J."/>
            <person name="Watanabe Y."/>
            <person name="Yazaki K."/>
            <person name="Yokoyama R."/>
            <person name="Yoshitake Y."/>
            <person name="Yotsui I."/>
            <person name="Zachgo S."/>
            <person name="Schmutz J."/>
        </authorList>
    </citation>
    <scope>NUCLEOTIDE SEQUENCE [LARGE SCALE GENOMIC DNA]</scope>
    <source>
        <strain evidence="3">cv. B-3</strain>
    </source>
</reference>
<dbReference type="InterPro" id="IPR034565">
    <property type="entry name" value="Put_cell_wall"/>
</dbReference>
<dbReference type="PANTHER" id="PTHR36733">
    <property type="entry name" value="CELL WALL PROTEIN-RELATED"/>
    <property type="match status" value="1"/>
</dbReference>
<dbReference type="PANTHER" id="PTHR36733:SF3">
    <property type="entry name" value="BNAC01G20690D PROTEIN"/>
    <property type="match status" value="1"/>
</dbReference>
<accession>A0A398AMR4</accession>
<sequence length="94" mass="10112">MRYIPNSSNDTDIKNSNFLVKLAPQPSSLIPGLGWFLLPPNHKKPFHFYKTPVAAAAAPTTSSYGIPSSFSPNSGYEASGPSSREDQVPPVPQP</sequence>
<evidence type="ECO:0000313" key="2">
    <source>
        <dbReference type="EMBL" id="RID78999.1"/>
    </source>
</evidence>
<dbReference type="AlphaFoldDB" id="A0A398AMR4"/>
<evidence type="ECO:0000256" key="1">
    <source>
        <dbReference type="SAM" id="MobiDB-lite"/>
    </source>
</evidence>
<evidence type="ECO:0000313" key="3">
    <source>
        <dbReference type="Proteomes" id="UP000264353"/>
    </source>
</evidence>
<gene>
    <name evidence="2" type="ORF">BRARA_A01773</name>
</gene>
<organism evidence="2 3">
    <name type="scientific">Brassica campestris</name>
    <name type="common">Field mustard</name>
    <dbReference type="NCBI Taxonomy" id="3711"/>
    <lineage>
        <taxon>Eukaryota</taxon>
        <taxon>Viridiplantae</taxon>
        <taxon>Streptophyta</taxon>
        <taxon>Embryophyta</taxon>
        <taxon>Tracheophyta</taxon>
        <taxon>Spermatophyta</taxon>
        <taxon>Magnoliopsida</taxon>
        <taxon>eudicotyledons</taxon>
        <taxon>Gunneridae</taxon>
        <taxon>Pentapetalae</taxon>
        <taxon>rosids</taxon>
        <taxon>malvids</taxon>
        <taxon>Brassicales</taxon>
        <taxon>Brassicaceae</taxon>
        <taxon>Brassiceae</taxon>
        <taxon>Brassica</taxon>
    </lineage>
</organism>
<protein>
    <submittedName>
        <fullName evidence="2">Uncharacterized protein</fullName>
    </submittedName>
</protein>
<dbReference type="EMBL" id="CM010628">
    <property type="protein sequence ID" value="RID78999.1"/>
    <property type="molecule type" value="Genomic_DNA"/>
</dbReference>
<feature type="region of interest" description="Disordered" evidence="1">
    <location>
        <begin position="64"/>
        <end position="94"/>
    </location>
</feature>
<feature type="compositionally biased region" description="Polar residues" evidence="1">
    <location>
        <begin position="64"/>
        <end position="82"/>
    </location>
</feature>
<name>A0A398AMR4_BRACM</name>
<proteinExistence type="predicted"/>